<accession>A0A0L0C4F8</accession>
<dbReference type="OMA" id="VVWPKIR"/>
<dbReference type="InterPro" id="IPR029045">
    <property type="entry name" value="ClpP/crotonase-like_dom_sf"/>
</dbReference>
<dbReference type="PANTHER" id="PTHR43684:SF1">
    <property type="entry name" value="ENOYL-COA DELTA ISOMERASE 2"/>
    <property type="match status" value="1"/>
</dbReference>
<dbReference type="AlphaFoldDB" id="A0A0L0C4F8"/>
<evidence type="ECO:0000313" key="4">
    <source>
        <dbReference type="EMBL" id="KNC27253.1"/>
    </source>
</evidence>
<dbReference type="GO" id="GO:0004165">
    <property type="term" value="F:delta(3)-delta(2)-enoyl-CoA isomerase activity"/>
    <property type="evidence" value="ECO:0007669"/>
    <property type="project" value="UniProtKB-ARBA"/>
</dbReference>
<evidence type="ECO:0000256" key="2">
    <source>
        <dbReference type="ARBA" id="ARBA00023140"/>
    </source>
</evidence>
<dbReference type="InterPro" id="IPR051053">
    <property type="entry name" value="ECH/Chromodomain_protein"/>
</dbReference>
<dbReference type="STRING" id="7375.A0A0L0C4F8"/>
<protein>
    <recommendedName>
        <fullName evidence="6">Enoyl-CoA delta isomerase 2, mitochondrial</fullName>
    </recommendedName>
</protein>
<proteinExistence type="predicted"/>
<dbReference type="InterPro" id="IPR001753">
    <property type="entry name" value="Enoyl-CoA_hydra/iso"/>
</dbReference>
<dbReference type="Pfam" id="PF00378">
    <property type="entry name" value="ECH_1"/>
    <property type="match status" value="1"/>
</dbReference>
<evidence type="ECO:0000256" key="3">
    <source>
        <dbReference type="ARBA" id="ARBA00023235"/>
    </source>
</evidence>
<evidence type="ECO:0000256" key="1">
    <source>
        <dbReference type="ARBA" id="ARBA00004275"/>
    </source>
</evidence>
<dbReference type="Gene3D" id="3.90.226.10">
    <property type="entry name" value="2-enoyl-CoA Hydratase, Chain A, domain 1"/>
    <property type="match status" value="1"/>
</dbReference>
<dbReference type="SUPFAM" id="SSF52096">
    <property type="entry name" value="ClpP/crotonase"/>
    <property type="match status" value="1"/>
</dbReference>
<dbReference type="Gene3D" id="1.10.12.10">
    <property type="entry name" value="Lyase 2-enoyl-coa Hydratase, Chain A, domain 2"/>
    <property type="match status" value="1"/>
</dbReference>
<dbReference type="Proteomes" id="UP000037069">
    <property type="component" value="Unassembled WGS sequence"/>
</dbReference>
<keyword evidence="2" id="KW-0576">Peroxisome</keyword>
<comment type="subcellular location">
    <subcellularLocation>
        <location evidence="1">Peroxisome</location>
    </subcellularLocation>
</comment>
<dbReference type="CDD" id="cd06558">
    <property type="entry name" value="crotonase-like"/>
    <property type="match status" value="1"/>
</dbReference>
<gene>
    <name evidence="4" type="ORF">FF38_05496</name>
</gene>
<dbReference type="EMBL" id="JRES01000919">
    <property type="protein sequence ID" value="KNC27253.1"/>
    <property type="molecule type" value="Genomic_DNA"/>
</dbReference>
<keyword evidence="3" id="KW-0413">Isomerase</keyword>
<dbReference type="InterPro" id="IPR014748">
    <property type="entry name" value="Enoyl-CoA_hydra_C"/>
</dbReference>
<organism evidence="4 5">
    <name type="scientific">Lucilia cuprina</name>
    <name type="common">Green bottle fly</name>
    <name type="synonym">Australian sheep blowfly</name>
    <dbReference type="NCBI Taxonomy" id="7375"/>
    <lineage>
        <taxon>Eukaryota</taxon>
        <taxon>Metazoa</taxon>
        <taxon>Ecdysozoa</taxon>
        <taxon>Arthropoda</taxon>
        <taxon>Hexapoda</taxon>
        <taxon>Insecta</taxon>
        <taxon>Pterygota</taxon>
        <taxon>Neoptera</taxon>
        <taxon>Endopterygota</taxon>
        <taxon>Diptera</taxon>
        <taxon>Brachycera</taxon>
        <taxon>Muscomorpha</taxon>
        <taxon>Oestroidea</taxon>
        <taxon>Calliphoridae</taxon>
        <taxon>Luciliinae</taxon>
        <taxon>Lucilia</taxon>
    </lineage>
</organism>
<dbReference type="OrthoDB" id="409763at2759"/>
<evidence type="ECO:0000313" key="5">
    <source>
        <dbReference type="Proteomes" id="UP000037069"/>
    </source>
</evidence>
<name>A0A0L0C4F8_LUCCU</name>
<evidence type="ECO:0008006" key="6">
    <source>
        <dbReference type="Google" id="ProtNLM"/>
    </source>
</evidence>
<sequence>MYQNYKQLHVEKQDKLVVVKFNNPKKKNCVNRVAYGEIARVLQEAGQDDSTTLVVFTGVGDFYTAGNDLSQSSDIEDMNVYIRESNEIFKNMVRSFIECPKIIVSLVNGPCIGIGTTLAGISDLVWCSETAYFSAPFVKLGIVPEAGSSYLFPLLMGRSKASEVLLFGERLSAQEAYNFNFASRIYKHSEVDSVIWPKLREFAELPPQSLQISKRLIRSEEKKALLHAIDVECEELVQRFGSEEFMNALIQFTMRKSKL</sequence>
<keyword evidence="5" id="KW-1185">Reference proteome</keyword>
<comment type="caution">
    <text evidence="4">The sequence shown here is derived from an EMBL/GenBank/DDBJ whole genome shotgun (WGS) entry which is preliminary data.</text>
</comment>
<dbReference type="PANTHER" id="PTHR43684">
    <property type="match status" value="1"/>
</dbReference>
<reference evidence="4 5" key="1">
    <citation type="journal article" date="2015" name="Nat. Commun.">
        <title>Lucilia cuprina genome unlocks parasitic fly biology to underpin future interventions.</title>
        <authorList>
            <person name="Anstead C.A."/>
            <person name="Korhonen P.K."/>
            <person name="Young N.D."/>
            <person name="Hall R.S."/>
            <person name="Jex A.R."/>
            <person name="Murali S.C."/>
            <person name="Hughes D.S."/>
            <person name="Lee S.F."/>
            <person name="Perry T."/>
            <person name="Stroehlein A.J."/>
            <person name="Ansell B.R."/>
            <person name="Breugelmans B."/>
            <person name="Hofmann A."/>
            <person name="Qu J."/>
            <person name="Dugan S."/>
            <person name="Lee S.L."/>
            <person name="Chao H."/>
            <person name="Dinh H."/>
            <person name="Han Y."/>
            <person name="Doddapaneni H.V."/>
            <person name="Worley K.C."/>
            <person name="Muzny D.M."/>
            <person name="Ioannidis P."/>
            <person name="Waterhouse R.M."/>
            <person name="Zdobnov E.M."/>
            <person name="James P.J."/>
            <person name="Bagnall N.H."/>
            <person name="Kotze A.C."/>
            <person name="Gibbs R.A."/>
            <person name="Richards S."/>
            <person name="Batterham P."/>
            <person name="Gasser R.B."/>
        </authorList>
    </citation>
    <scope>NUCLEOTIDE SEQUENCE [LARGE SCALE GENOMIC DNA]</scope>
    <source>
        <strain evidence="4 5">LS</strain>
        <tissue evidence="4">Full body</tissue>
    </source>
</reference>
<dbReference type="GO" id="GO:0005777">
    <property type="term" value="C:peroxisome"/>
    <property type="evidence" value="ECO:0007669"/>
    <property type="project" value="UniProtKB-SubCell"/>
</dbReference>